<evidence type="ECO:0000313" key="7">
    <source>
        <dbReference type="Proteomes" id="UP000093199"/>
    </source>
</evidence>
<feature type="domain" description="Peptidase S49" evidence="5">
    <location>
        <begin position="133"/>
        <end position="282"/>
    </location>
</feature>
<dbReference type="PANTHER" id="PTHR42987">
    <property type="entry name" value="PEPTIDASE S49"/>
    <property type="match status" value="1"/>
</dbReference>
<evidence type="ECO:0000256" key="2">
    <source>
        <dbReference type="ARBA" id="ARBA00022670"/>
    </source>
</evidence>
<dbReference type="InterPro" id="IPR029045">
    <property type="entry name" value="ClpP/crotonase-like_dom_sf"/>
</dbReference>
<dbReference type="InterPro" id="IPR004635">
    <property type="entry name" value="Pept_S49_SppA"/>
</dbReference>
<keyword evidence="7" id="KW-1185">Reference proteome</keyword>
<dbReference type="PRINTS" id="PR00127">
    <property type="entry name" value="CLPPROTEASEP"/>
</dbReference>
<dbReference type="InterPro" id="IPR047272">
    <property type="entry name" value="S49_SppA_C"/>
</dbReference>
<dbReference type="InterPro" id="IPR001907">
    <property type="entry name" value="ClpP"/>
</dbReference>
<dbReference type="GO" id="GO:0006508">
    <property type="term" value="P:proteolysis"/>
    <property type="evidence" value="ECO:0007669"/>
    <property type="project" value="UniProtKB-KW"/>
</dbReference>
<keyword evidence="3" id="KW-0378">Hydrolase</keyword>
<organism evidence="6 7">
    <name type="scientific">Caryophanon tenue</name>
    <dbReference type="NCBI Taxonomy" id="33978"/>
    <lineage>
        <taxon>Bacteria</taxon>
        <taxon>Bacillati</taxon>
        <taxon>Bacillota</taxon>
        <taxon>Bacilli</taxon>
        <taxon>Bacillales</taxon>
        <taxon>Caryophanaceae</taxon>
        <taxon>Caryophanon</taxon>
    </lineage>
</organism>
<dbReference type="OrthoDB" id="9764363at2"/>
<evidence type="ECO:0000256" key="1">
    <source>
        <dbReference type="ARBA" id="ARBA00008683"/>
    </source>
</evidence>
<comment type="similarity">
    <text evidence="1">Belongs to the peptidase S49 family.</text>
</comment>
<dbReference type="AlphaFoldDB" id="A0A1C0YMD6"/>
<evidence type="ECO:0000259" key="5">
    <source>
        <dbReference type="Pfam" id="PF01343"/>
    </source>
</evidence>
<dbReference type="GO" id="GO:0004176">
    <property type="term" value="F:ATP-dependent peptidase activity"/>
    <property type="evidence" value="ECO:0007669"/>
    <property type="project" value="InterPro"/>
</dbReference>
<sequence>MNIKRWLALLGAVVLLVVSIGMNSLISIASFDWDAVVDPNELLGTSIAGSENMLEDGDVDNRIAVITVDGAIQDVGSGSLLSAVEYDHNFTLNQLQSVLEDDTIKAVQLHVDSPGGGVYESRELYDAIMEIKEQRDIPIYVSMGSMAASGGYYIAAPADKIYAYSETWTGSIGVIMQGINYGQLAEDYGIVFETLKSGPYKDIMSSTRPMTDDERAIMQTLVDEAYEDFVDVIEAGRGMSEAQVKQVADGRIYTASQAKENGLVDEIGSQEDTLAALKADFDLEDAMVFEYGYTDESWSSLLGVKVAEFFGPSAEERVLNKLLSDYEAPRAMYLYGE</sequence>
<dbReference type="Gene3D" id="3.90.226.10">
    <property type="entry name" value="2-enoyl-CoA Hydratase, Chain A, domain 1"/>
    <property type="match status" value="2"/>
</dbReference>
<dbReference type="Pfam" id="PF01343">
    <property type="entry name" value="Peptidase_S49"/>
    <property type="match status" value="1"/>
</dbReference>
<protein>
    <submittedName>
        <fullName evidence="6">Signal peptide peptidase SppA</fullName>
    </submittedName>
</protein>
<dbReference type="InterPro" id="IPR002142">
    <property type="entry name" value="Peptidase_S49"/>
</dbReference>
<dbReference type="RefSeq" id="WP_066542132.1">
    <property type="nucleotide sequence ID" value="NZ_MASJ01000001.1"/>
</dbReference>
<name>A0A1C0YMD6_9BACL</name>
<evidence type="ECO:0000313" key="6">
    <source>
        <dbReference type="EMBL" id="OCS88336.1"/>
    </source>
</evidence>
<reference evidence="6 7" key="1">
    <citation type="submission" date="2016-07" db="EMBL/GenBank/DDBJ databases">
        <title>Caryophanon tenue genome sequencing.</title>
        <authorList>
            <person name="Verma A."/>
            <person name="Pal Y."/>
            <person name="Krishnamurthi S."/>
        </authorList>
    </citation>
    <scope>NUCLEOTIDE SEQUENCE [LARGE SCALE GENOMIC DNA]</scope>
    <source>
        <strain evidence="6 7">DSM 14152</strain>
    </source>
</reference>
<gene>
    <name evidence="6" type="ORF">A6M13_00380</name>
</gene>
<dbReference type="PANTHER" id="PTHR42987:SF7">
    <property type="entry name" value="SIGNAL PEPTIDE PEPTIDASE SPPA-RELATED"/>
    <property type="match status" value="1"/>
</dbReference>
<dbReference type="SUPFAM" id="SSF52096">
    <property type="entry name" value="ClpP/crotonase"/>
    <property type="match status" value="1"/>
</dbReference>
<dbReference type="CDD" id="cd07023">
    <property type="entry name" value="S49_Sppa_N_C"/>
    <property type="match status" value="1"/>
</dbReference>
<dbReference type="STRING" id="33978.A6M13_00380"/>
<proteinExistence type="inferred from homology"/>
<keyword evidence="4" id="KW-0720">Serine protease</keyword>
<evidence type="ECO:0000256" key="3">
    <source>
        <dbReference type="ARBA" id="ARBA00022801"/>
    </source>
</evidence>
<dbReference type="GO" id="GO:0004252">
    <property type="term" value="F:serine-type endopeptidase activity"/>
    <property type="evidence" value="ECO:0007669"/>
    <property type="project" value="InterPro"/>
</dbReference>
<dbReference type="Proteomes" id="UP000093199">
    <property type="component" value="Unassembled WGS sequence"/>
</dbReference>
<accession>A0A1C0YMD6</accession>
<comment type="caution">
    <text evidence="6">The sequence shown here is derived from an EMBL/GenBank/DDBJ whole genome shotgun (WGS) entry which is preliminary data.</text>
</comment>
<keyword evidence="2" id="KW-0645">Protease</keyword>
<evidence type="ECO:0000256" key="4">
    <source>
        <dbReference type="ARBA" id="ARBA00022825"/>
    </source>
</evidence>
<dbReference type="EMBL" id="MASJ01000001">
    <property type="protein sequence ID" value="OCS88336.1"/>
    <property type="molecule type" value="Genomic_DNA"/>
</dbReference>
<dbReference type="NCBIfam" id="TIGR00706">
    <property type="entry name" value="SppA_dom"/>
    <property type="match status" value="1"/>
</dbReference>